<evidence type="ECO:0000256" key="2">
    <source>
        <dbReference type="SAM" id="SignalP"/>
    </source>
</evidence>
<dbReference type="EMBL" id="BAABLV010000012">
    <property type="protein sequence ID" value="GAA4892654.1"/>
    <property type="molecule type" value="Genomic_DNA"/>
</dbReference>
<feature type="compositionally biased region" description="Pro residues" evidence="1">
    <location>
        <begin position="353"/>
        <end position="369"/>
    </location>
</feature>
<dbReference type="RefSeq" id="WP_345579120.1">
    <property type="nucleotide sequence ID" value="NZ_BAABLV010000012.1"/>
</dbReference>
<protein>
    <recommendedName>
        <fullName evidence="5">Squalene cyclase C-terminal domain-containing protein</fullName>
    </recommendedName>
</protein>
<accession>A0ABP9F2E0</accession>
<dbReference type="Proteomes" id="UP001501521">
    <property type="component" value="Unassembled WGS sequence"/>
</dbReference>
<evidence type="ECO:0000313" key="3">
    <source>
        <dbReference type="EMBL" id="GAA4892654.1"/>
    </source>
</evidence>
<dbReference type="InterPro" id="IPR008930">
    <property type="entry name" value="Terpenoid_cyclase/PrenylTrfase"/>
</dbReference>
<evidence type="ECO:0000256" key="1">
    <source>
        <dbReference type="SAM" id="MobiDB-lite"/>
    </source>
</evidence>
<reference evidence="4" key="1">
    <citation type="journal article" date="2019" name="Int. J. Syst. Evol. Microbiol.">
        <title>The Global Catalogue of Microorganisms (GCM) 10K type strain sequencing project: providing services to taxonomists for standard genome sequencing and annotation.</title>
        <authorList>
            <consortium name="The Broad Institute Genomics Platform"/>
            <consortium name="The Broad Institute Genome Sequencing Center for Infectious Disease"/>
            <person name="Wu L."/>
            <person name="Ma J."/>
        </authorList>
    </citation>
    <scope>NUCLEOTIDE SEQUENCE [LARGE SCALE GENOMIC DNA]</scope>
    <source>
        <strain evidence="4">JCM 19125</strain>
    </source>
</reference>
<keyword evidence="2" id="KW-0732">Signal</keyword>
<feature type="region of interest" description="Disordered" evidence="1">
    <location>
        <begin position="350"/>
        <end position="369"/>
    </location>
</feature>
<dbReference type="SUPFAM" id="SSF48239">
    <property type="entry name" value="Terpenoid cyclases/Protein prenyltransferases"/>
    <property type="match status" value="1"/>
</dbReference>
<organism evidence="3 4">
    <name type="scientific">Tessaracoccus lubricantis</name>
    <dbReference type="NCBI Taxonomy" id="545543"/>
    <lineage>
        <taxon>Bacteria</taxon>
        <taxon>Bacillati</taxon>
        <taxon>Actinomycetota</taxon>
        <taxon>Actinomycetes</taxon>
        <taxon>Propionibacteriales</taxon>
        <taxon>Propionibacteriaceae</taxon>
        <taxon>Tessaracoccus</taxon>
    </lineage>
</organism>
<feature type="chain" id="PRO_5045397364" description="Squalene cyclase C-terminal domain-containing protein" evidence="2">
    <location>
        <begin position="27"/>
        <end position="519"/>
    </location>
</feature>
<keyword evidence="4" id="KW-1185">Reference proteome</keyword>
<gene>
    <name evidence="3" type="ORF">GCM10025789_07200</name>
</gene>
<dbReference type="Gene3D" id="1.50.10.20">
    <property type="match status" value="1"/>
</dbReference>
<evidence type="ECO:0008006" key="5">
    <source>
        <dbReference type="Google" id="ProtNLM"/>
    </source>
</evidence>
<evidence type="ECO:0000313" key="4">
    <source>
        <dbReference type="Proteomes" id="UP001501521"/>
    </source>
</evidence>
<feature type="signal peptide" evidence="2">
    <location>
        <begin position="1"/>
        <end position="26"/>
    </location>
</feature>
<name>A0ABP9F2E0_9ACTN</name>
<comment type="caution">
    <text evidence="3">The sequence shown here is derived from an EMBL/GenBank/DDBJ whole genome shotgun (WGS) entry which is preliminary data.</text>
</comment>
<proteinExistence type="predicted"/>
<sequence length="519" mass="54301">MRSRTRLLALPLLAALTLGLGSPAHADDAADATAAMTWAAAQSNPDGSLSSYEDYPDVGLTLDATLGGLAAGLPTATIDRWLSAVENASAPTFAERVVGDAELGTSNVHGMIGKALVALDAAGRSTTGFAGINPQQLARDSFAGGVQPGHAAGTNAFGQAYVMIGLARTGTLPADTVTFLAGQQCATGAWPMFFDADPAKHCDAAGKASDPDGTAMIVMALRAAQAEGIAAAKPPLDKAVAWLKAQQLEDGSFTGAIPFTPAPNTNTSGLVAAALSGLEPAVVARTAAWVKTLQLTGEPNGGAIAYDKVAFDRAAEGNISAVAKGQWVRSTAQAVYALAPVDFYRLGVEEVPTPTPSPEPTPSQQPSPAPVAKFVRTAPYTLAGKHTVNGRNWNTSCEPYSRTERCRTDIWATVVKVEDGRFVRENGWVFNNLTYLPYMTEAAWQGNPLAAHDMDGFTSGERQWRTECHTAQTGRGACRSYTLTTVYSATAKPAGGYAFSQSNAWVFNNIVMFGGPEKR</sequence>